<dbReference type="Proteomes" id="UP000524321">
    <property type="component" value="Unassembled WGS sequence"/>
</dbReference>
<evidence type="ECO:0000313" key="5">
    <source>
        <dbReference type="EMBL" id="KAB6575223.1"/>
    </source>
</evidence>
<evidence type="ECO:0000313" key="16">
    <source>
        <dbReference type="Proteomes" id="UP000462922"/>
    </source>
</evidence>
<dbReference type="Proteomes" id="UP000095333">
    <property type="component" value="Unassembled WGS sequence"/>
</dbReference>
<dbReference type="RefSeq" id="WP_080510703.1">
    <property type="nucleotide sequence ID" value="NZ_BAABZK010000002.1"/>
</dbReference>
<evidence type="ECO:0000313" key="4">
    <source>
        <dbReference type="EMBL" id="KAB6480831.1"/>
    </source>
</evidence>
<name>A0A174EG60_PHOVU</name>
<evidence type="ECO:0000313" key="9">
    <source>
        <dbReference type="EMBL" id="RGW46697.1"/>
    </source>
</evidence>
<evidence type="ECO:0000313" key="12">
    <source>
        <dbReference type="Proteomes" id="UP000261003"/>
    </source>
</evidence>
<dbReference type="EMBL" id="WDBZ01000004">
    <property type="protein sequence ID" value="KAB6456216.1"/>
    <property type="molecule type" value="Genomic_DNA"/>
</dbReference>
<dbReference type="Proteomes" id="UP000462922">
    <property type="component" value="Unassembled WGS sequence"/>
</dbReference>
<dbReference type="EMBL" id="QSAI01000025">
    <property type="protein sequence ID" value="RGW46697.1"/>
    <property type="molecule type" value="Genomic_DNA"/>
</dbReference>
<evidence type="ECO:0000313" key="17">
    <source>
        <dbReference type="Proteomes" id="UP000468344"/>
    </source>
</evidence>
<dbReference type="EMBL" id="WDAX01000010">
    <property type="protein sequence ID" value="KAB6575223.1"/>
    <property type="molecule type" value="Genomic_DNA"/>
</dbReference>
<reference evidence="16 17" key="3">
    <citation type="journal article" date="2019" name="Nat. Med.">
        <title>A library of human gut bacterial isolates paired with longitudinal multiomics data enables mechanistic microbiome research.</title>
        <authorList>
            <person name="Poyet M."/>
            <person name="Groussin M."/>
            <person name="Gibbons S.M."/>
            <person name="Avila-Pacheco J."/>
            <person name="Jiang X."/>
            <person name="Kearney S.M."/>
            <person name="Perrotta A.R."/>
            <person name="Berdy B."/>
            <person name="Zhao S."/>
            <person name="Lieberman T.D."/>
            <person name="Swanson P.K."/>
            <person name="Smith M."/>
            <person name="Roesemann S."/>
            <person name="Alexander J.E."/>
            <person name="Rich S.A."/>
            <person name="Livny J."/>
            <person name="Vlamakis H."/>
            <person name="Clish C."/>
            <person name="Bullock K."/>
            <person name="Deik A."/>
            <person name="Scott J."/>
            <person name="Pierce K.A."/>
            <person name="Xavier R.J."/>
            <person name="Alm E.J."/>
        </authorList>
    </citation>
    <scope>NUCLEOTIDE SEQUENCE [LARGE SCALE GENOMIC DNA]</scope>
    <source>
        <strain evidence="5 16">BIOML-A110</strain>
        <strain evidence="4 17">BIOML-A140</strain>
        <strain evidence="3 18">BIOML-A141</strain>
    </source>
</reference>
<reference evidence="12 13" key="2">
    <citation type="submission" date="2018-08" db="EMBL/GenBank/DDBJ databases">
        <title>A genome reference for cultivated species of the human gut microbiota.</title>
        <authorList>
            <person name="Zou Y."/>
            <person name="Xue W."/>
            <person name="Luo G."/>
        </authorList>
    </citation>
    <scope>NUCLEOTIDE SEQUENCE [LARGE SCALE GENOMIC DNA]</scope>
    <source>
        <strain evidence="9 14">AF12-25</strain>
        <strain evidence="8 13">AF14-8</strain>
        <strain evidence="10 15">AF39-8AT</strain>
        <strain evidence="7 12">OM08-13BH</strain>
    </source>
</reference>
<dbReference type="EMBL" id="JABWDJ010000052">
    <property type="protein sequence ID" value="NVB74476.1"/>
    <property type="molecule type" value="Genomic_DNA"/>
</dbReference>
<sequence length="55" mass="6558">MKYPIGIQIFSQIRENRSVFTDKTDFIYQLVSRGSIYFFSRPRRFSKSSMKGGER</sequence>
<evidence type="ECO:0000313" key="8">
    <source>
        <dbReference type="EMBL" id="RGV05182.1"/>
    </source>
</evidence>
<feature type="domain" description="AAA-ATPase-like" evidence="1">
    <location>
        <begin position="4"/>
        <end position="48"/>
    </location>
</feature>
<dbReference type="Proteomes" id="UP000285379">
    <property type="component" value="Unassembled WGS sequence"/>
</dbReference>
<dbReference type="Proteomes" id="UP000286392">
    <property type="component" value="Unassembled WGS sequence"/>
</dbReference>
<evidence type="ECO:0000313" key="6">
    <source>
        <dbReference type="EMBL" id="NVB74476.1"/>
    </source>
</evidence>
<dbReference type="Proteomes" id="UP000285469">
    <property type="component" value="Unassembled WGS sequence"/>
</dbReference>
<dbReference type="AlphaFoldDB" id="A0A174EG60"/>
<evidence type="ECO:0000313" key="11">
    <source>
        <dbReference type="Proteomes" id="UP000095333"/>
    </source>
</evidence>
<dbReference type="EMBL" id="QSTG01000033">
    <property type="protein sequence ID" value="RGM41478.1"/>
    <property type="molecule type" value="Genomic_DNA"/>
</dbReference>
<evidence type="ECO:0000313" key="7">
    <source>
        <dbReference type="EMBL" id="RGM41478.1"/>
    </source>
</evidence>
<dbReference type="GeneID" id="31479355"/>
<accession>A0A174EG60</accession>
<dbReference type="InterPro" id="IPR018631">
    <property type="entry name" value="AAA-ATPase-like_dom"/>
</dbReference>
<reference evidence="2 11" key="1">
    <citation type="submission" date="2015-09" db="EMBL/GenBank/DDBJ databases">
        <authorList>
            <consortium name="Pathogen Informatics"/>
        </authorList>
    </citation>
    <scope>NUCLEOTIDE SEQUENCE [LARGE SCALE GENOMIC DNA]</scope>
    <source>
        <strain evidence="2 11">2789STDY5834842</strain>
    </source>
</reference>
<evidence type="ECO:0000313" key="15">
    <source>
        <dbReference type="Proteomes" id="UP000286392"/>
    </source>
</evidence>
<dbReference type="Proteomes" id="UP000483142">
    <property type="component" value="Unassembled WGS sequence"/>
</dbReference>
<dbReference type="Proteomes" id="UP000468344">
    <property type="component" value="Unassembled WGS sequence"/>
</dbReference>
<organism evidence="2 11">
    <name type="scientific">Phocaeicola vulgatus</name>
    <name type="common">Bacteroides vulgatus</name>
    <dbReference type="NCBI Taxonomy" id="821"/>
    <lineage>
        <taxon>Bacteria</taxon>
        <taxon>Pseudomonadati</taxon>
        <taxon>Bacteroidota</taxon>
        <taxon>Bacteroidia</taxon>
        <taxon>Bacteroidales</taxon>
        <taxon>Bacteroidaceae</taxon>
        <taxon>Phocaeicola</taxon>
    </lineage>
</organism>
<evidence type="ECO:0000313" key="19">
    <source>
        <dbReference type="Proteomes" id="UP000524321"/>
    </source>
</evidence>
<evidence type="ECO:0000313" key="14">
    <source>
        <dbReference type="Proteomes" id="UP000285469"/>
    </source>
</evidence>
<reference evidence="6 19" key="5">
    <citation type="submission" date="2020-07" db="EMBL/GenBank/DDBJ databases">
        <title>Bacterial metabolism rescues the inhibition of intestinal drug absorption by food and drug additives.</title>
        <authorList>
            <person name="Zou L."/>
            <person name="Spanogiannopoulos P."/>
            <person name="Chien H.-C."/>
            <person name="Pieper L.M."/>
            <person name="Cai W."/>
            <person name="Khuri N."/>
            <person name="Pottel J."/>
            <person name="Vora B."/>
            <person name="Ni Z."/>
            <person name="Tsakalozou E."/>
            <person name="Zhang W."/>
            <person name="Shoichet B.K."/>
            <person name="Giacomini K.M."/>
            <person name="Turnbaugh P.J."/>
        </authorList>
    </citation>
    <scope>NUCLEOTIDE SEQUENCE [LARGE SCALE GENOMIC DNA]</scope>
    <source>
        <strain evidence="6 19">B33</strain>
    </source>
</reference>
<evidence type="ECO:0000313" key="13">
    <source>
        <dbReference type="Proteomes" id="UP000285379"/>
    </source>
</evidence>
<evidence type="ECO:0000313" key="18">
    <source>
        <dbReference type="Proteomes" id="UP000483142"/>
    </source>
</evidence>
<dbReference type="EMBL" id="QROB01000001">
    <property type="protein sequence ID" value="RHK91057.1"/>
    <property type="molecule type" value="Genomic_DNA"/>
</dbReference>
<dbReference type="Proteomes" id="UP000261003">
    <property type="component" value="Unassembled WGS sequence"/>
</dbReference>
<evidence type="ECO:0000313" key="10">
    <source>
        <dbReference type="EMBL" id="RHK91057.1"/>
    </source>
</evidence>
<evidence type="ECO:0000313" key="2">
    <source>
        <dbReference type="EMBL" id="CUO35419.1"/>
    </source>
</evidence>
<dbReference type="Pfam" id="PF09820">
    <property type="entry name" value="AAA-ATPase_like"/>
    <property type="match status" value="1"/>
</dbReference>
<dbReference type="EMBL" id="WDBY01000005">
    <property type="protein sequence ID" value="KAB6480831.1"/>
    <property type="molecule type" value="Genomic_DNA"/>
</dbReference>
<protein>
    <submittedName>
        <fullName evidence="2">AAA ATPase</fullName>
    </submittedName>
    <submittedName>
        <fullName evidence="3">AAA family ATPase</fullName>
    </submittedName>
</protein>
<dbReference type="EMBL" id="CYZI01000008">
    <property type="protein sequence ID" value="CUO35419.1"/>
    <property type="molecule type" value="Genomic_DNA"/>
</dbReference>
<evidence type="ECO:0000313" key="3">
    <source>
        <dbReference type="EMBL" id="KAB6456216.1"/>
    </source>
</evidence>
<dbReference type="EMBL" id="QRYT01000050">
    <property type="protein sequence ID" value="RGV05182.1"/>
    <property type="molecule type" value="Genomic_DNA"/>
</dbReference>
<proteinExistence type="predicted"/>
<evidence type="ECO:0000259" key="1">
    <source>
        <dbReference type="Pfam" id="PF09820"/>
    </source>
</evidence>
<gene>
    <name evidence="10" type="ORF">DW043_01130</name>
    <name evidence="9" type="ORF">DWV70_13765</name>
    <name evidence="8" type="ORF">DWW27_17505</name>
    <name evidence="7" type="ORF">DXC16_16830</name>
    <name evidence="2" type="ORF">ERS852457_01828</name>
    <name evidence="5" type="ORF">GAY76_05940</name>
    <name evidence="4" type="ORF">GAZ06_03980</name>
    <name evidence="3" type="ORF">GAZ09_03240</name>
    <name evidence="6" type="ORF">HUV05_13245</name>
</gene>
<reference evidence="6 19" key="4">
    <citation type="submission" date="2020-04" db="EMBL/GenBank/DDBJ databases">
        <authorList>
            <person name="Pieper L."/>
        </authorList>
    </citation>
    <scope>NUCLEOTIDE SEQUENCE [LARGE SCALE GENOMIC DNA]</scope>
    <source>
        <strain evidence="6 19">B33</strain>
    </source>
</reference>